<evidence type="ECO:0000313" key="4">
    <source>
        <dbReference type="Proteomes" id="UP000002051"/>
    </source>
</evidence>
<sequence length="57" mass="6451">MDRPSMQMVVQMLEGDVDKTPIPPNPFASQSRQPRRNGGATITRQLTQELDVIQELE</sequence>
<reference evidence="2 4" key="1">
    <citation type="journal article" date="2011" name="Nature">
        <title>The Medicago genome provides insight into the evolution of rhizobial symbioses.</title>
        <authorList>
            <person name="Young N.D."/>
            <person name="Debelle F."/>
            <person name="Oldroyd G.E."/>
            <person name="Geurts R."/>
            <person name="Cannon S.B."/>
            <person name="Udvardi M.K."/>
            <person name="Benedito V.A."/>
            <person name="Mayer K.F."/>
            <person name="Gouzy J."/>
            <person name="Schoof H."/>
            <person name="Van de Peer Y."/>
            <person name="Proost S."/>
            <person name="Cook D.R."/>
            <person name="Meyers B.C."/>
            <person name="Spannagl M."/>
            <person name="Cheung F."/>
            <person name="De Mita S."/>
            <person name="Krishnakumar V."/>
            <person name="Gundlach H."/>
            <person name="Zhou S."/>
            <person name="Mudge J."/>
            <person name="Bharti A.K."/>
            <person name="Murray J.D."/>
            <person name="Naoumkina M.A."/>
            <person name="Rosen B."/>
            <person name="Silverstein K.A."/>
            <person name="Tang H."/>
            <person name="Rombauts S."/>
            <person name="Zhao P.X."/>
            <person name="Zhou P."/>
            <person name="Barbe V."/>
            <person name="Bardou P."/>
            <person name="Bechner M."/>
            <person name="Bellec A."/>
            <person name="Berger A."/>
            <person name="Berges H."/>
            <person name="Bidwell S."/>
            <person name="Bisseling T."/>
            <person name="Choisne N."/>
            <person name="Couloux A."/>
            <person name="Denny R."/>
            <person name="Deshpande S."/>
            <person name="Dai X."/>
            <person name="Doyle J.J."/>
            <person name="Dudez A.M."/>
            <person name="Farmer A.D."/>
            <person name="Fouteau S."/>
            <person name="Franken C."/>
            <person name="Gibelin C."/>
            <person name="Gish J."/>
            <person name="Goldstein S."/>
            <person name="Gonzalez A.J."/>
            <person name="Green P.J."/>
            <person name="Hallab A."/>
            <person name="Hartog M."/>
            <person name="Hua A."/>
            <person name="Humphray S.J."/>
            <person name="Jeong D.H."/>
            <person name="Jing Y."/>
            <person name="Jocker A."/>
            <person name="Kenton S.M."/>
            <person name="Kim D.J."/>
            <person name="Klee K."/>
            <person name="Lai H."/>
            <person name="Lang C."/>
            <person name="Lin S."/>
            <person name="Macmil S.L."/>
            <person name="Magdelenat G."/>
            <person name="Matthews L."/>
            <person name="McCorrison J."/>
            <person name="Monaghan E.L."/>
            <person name="Mun J.H."/>
            <person name="Najar F.Z."/>
            <person name="Nicholson C."/>
            <person name="Noirot C."/>
            <person name="O'Bleness M."/>
            <person name="Paule C.R."/>
            <person name="Poulain J."/>
            <person name="Prion F."/>
            <person name="Qin B."/>
            <person name="Qu C."/>
            <person name="Retzel E.F."/>
            <person name="Riddle C."/>
            <person name="Sallet E."/>
            <person name="Samain S."/>
            <person name="Samson N."/>
            <person name="Sanders I."/>
            <person name="Saurat O."/>
            <person name="Scarpelli C."/>
            <person name="Schiex T."/>
            <person name="Segurens B."/>
            <person name="Severin A.J."/>
            <person name="Sherrier D.J."/>
            <person name="Shi R."/>
            <person name="Sims S."/>
            <person name="Singer S.R."/>
            <person name="Sinharoy S."/>
            <person name="Sterck L."/>
            <person name="Viollet A."/>
            <person name="Wang B.B."/>
            <person name="Wang K."/>
            <person name="Wang M."/>
            <person name="Wang X."/>
            <person name="Warfsmann J."/>
            <person name="Weissenbach J."/>
            <person name="White D.D."/>
            <person name="White J.D."/>
            <person name="Wiley G.B."/>
            <person name="Wincker P."/>
            <person name="Xing Y."/>
            <person name="Yang L."/>
            <person name="Yao Z."/>
            <person name="Ying F."/>
            <person name="Zhai J."/>
            <person name="Zhou L."/>
            <person name="Zuber A."/>
            <person name="Denarie J."/>
            <person name="Dixon R.A."/>
            <person name="May G.D."/>
            <person name="Schwartz D.C."/>
            <person name="Rogers J."/>
            <person name="Quetier F."/>
            <person name="Town C.D."/>
            <person name="Roe B.A."/>
        </authorList>
    </citation>
    <scope>NUCLEOTIDE SEQUENCE [LARGE SCALE GENOMIC DNA]</scope>
    <source>
        <strain evidence="2">A17</strain>
        <strain evidence="3 4">cv. Jemalong A17</strain>
    </source>
</reference>
<dbReference type="PaxDb" id="3880-AES59875"/>
<dbReference type="EnsemblPlants" id="AES59875">
    <property type="protein sequence ID" value="AES59875"/>
    <property type="gene ID" value="MTR_1g031230"/>
</dbReference>
<reference evidence="3" key="3">
    <citation type="submission" date="2015-04" db="UniProtKB">
        <authorList>
            <consortium name="EnsemblPlants"/>
        </authorList>
    </citation>
    <scope>IDENTIFICATION</scope>
    <source>
        <strain evidence="3">cv. Jemalong A17</strain>
    </source>
</reference>
<keyword evidence="4" id="KW-1185">Reference proteome</keyword>
<evidence type="ECO:0000256" key="1">
    <source>
        <dbReference type="SAM" id="MobiDB-lite"/>
    </source>
</evidence>
<dbReference type="AlphaFoldDB" id="G7I955"/>
<evidence type="ECO:0000313" key="3">
    <source>
        <dbReference type="EnsemblPlants" id="AES59875"/>
    </source>
</evidence>
<dbReference type="EMBL" id="CM001217">
    <property type="protein sequence ID" value="AES59875.1"/>
    <property type="molecule type" value="Genomic_DNA"/>
</dbReference>
<reference evidence="2 4" key="2">
    <citation type="journal article" date="2014" name="BMC Genomics">
        <title>An improved genome release (version Mt4.0) for the model legume Medicago truncatula.</title>
        <authorList>
            <person name="Tang H."/>
            <person name="Krishnakumar V."/>
            <person name="Bidwell S."/>
            <person name="Rosen B."/>
            <person name="Chan A."/>
            <person name="Zhou S."/>
            <person name="Gentzbittel L."/>
            <person name="Childs K.L."/>
            <person name="Yandell M."/>
            <person name="Gundlach H."/>
            <person name="Mayer K.F."/>
            <person name="Schwartz D.C."/>
            <person name="Town C.D."/>
        </authorList>
    </citation>
    <scope>GENOME REANNOTATION</scope>
    <source>
        <strain evidence="3 4">cv. Jemalong A17</strain>
    </source>
</reference>
<name>G7I955_MEDTR</name>
<feature type="region of interest" description="Disordered" evidence="1">
    <location>
        <begin position="15"/>
        <end position="39"/>
    </location>
</feature>
<proteinExistence type="predicted"/>
<evidence type="ECO:0000313" key="2">
    <source>
        <dbReference type="EMBL" id="AES59875.1"/>
    </source>
</evidence>
<protein>
    <submittedName>
        <fullName evidence="2 3">Uncharacterized protein</fullName>
    </submittedName>
</protein>
<accession>G7I955</accession>
<dbReference type="Proteomes" id="UP000002051">
    <property type="component" value="Unassembled WGS sequence"/>
</dbReference>
<organism evidence="2 4">
    <name type="scientific">Medicago truncatula</name>
    <name type="common">Barrel medic</name>
    <name type="synonym">Medicago tribuloides</name>
    <dbReference type="NCBI Taxonomy" id="3880"/>
    <lineage>
        <taxon>Eukaryota</taxon>
        <taxon>Viridiplantae</taxon>
        <taxon>Streptophyta</taxon>
        <taxon>Embryophyta</taxon>
        <taxon>Tracheophyta</taxon>
        <taxon>Spermatophyta</taxon>
        <taxon>Magnoliopsida</taxon>
        <taxon>eudicotyledons</taxon>
        <taxon>Gunneridae</taxon>
        <taxon>Pentapetalae</taxon>
        <taxon>rosids</taxon>
        <taxon>fabids</taxon>
        <taxon>Fabales</taxon>
        <taxon>Fabaceae</taxon>
        <taxon>Papilionoideae</taxon>
        <taxon>50 kb inversion clade</taxon>
        <taxon>NPAAA clade</taxon>
        <taxon>Hologalegina</taxon>
        <taxon>IRL clade</taxon>
        <taxon>Trifolieae</taxon>
        <taxon>Medicago</taxon>
    </lineage>
</organism>
<gene>
    <name evidence="2" type="ordered locus">MTR_1g031230</name>
</gene>
<dbReference type="HOGENOM" id="CLU_2999442_0_0_1"/>